<dbReference type="Pfam" id="PF21361">
    <property type="entry name" value="Sina_ZnF"/>
    <property type="match status" value="1"/>
</dbReference>
<dbReference type="InterPro" id="IPR013083">
    <property type="entry name" value="Znf_RING/FYVE/PHD"/>
</dbReference>
<feature type="domain" description="SIAH-type" evidence="7">
    <location>
        <begin position="111"/>
        <end position="167"/>
    </location>
</feature>
<dbReference type="Proteomes" id="UP001054889">
    <property type="component" value="Unassembled WGS sequence"/>
</dbReference>
<comment type="function">
    <text evidence="4">E3 ubiquitin-protein ligase that mediates ubiquitination and subsequent proteasomal degradation of target proteins. E3 ubiquitin ligases accept ubiquitin from an E2 ubiquitin-conjugating enzyme in the form of a thioester and then directly transfers the ubiquitin to targeted substrates. It probably triggers the ubiquitin-mediated degradation of different substrates.</text>
</comment>
<sequence length="285" mass="30979">MRGGSAAGVRACSRARLGQPTPRMGRQCGEKTEEKSTATNAHRDVTLDTQNSENCSSSGCKDRLIGFLCRTSAPDSPDAKGSLSLARGARGSCSETIGDLRNRQLEAVLAAMTTTCQFKRYGCCETVRFTEKRSHEDACLHAPFDCPFAGCRYRGLQLYDHVQDAHAADAVYVISYVRGTAVTLRKVTPFLVLVQPACSCCSTAATCWPGARSRCSASDRGLRGTWSWSTRWRSVVEMSPARSRCRRRAPCRAPAGSTGSRRRGSLFVPDAYWGDSGTVSVKVRV</sequence>
<evidence type="ECO:0000256" key="2">
    <source>
        <dbReference type="ARBA" id="ARBA00022771"/>
    </source>
</evidence>
<comment type="caution">
    <text evidence="8">The sequence shown here is derived from an EMBL/GenBank/DDBJ whole genome shotgun (WGS) entry which is preliminary data.</text>
</comment>
<accession>A0AAV5D728</accession>
<dbReference type="InterPro" id="IPR013010">
    <property type="entry name" value="Znf_SIAH"/>
</dbReference>
<reference evidence="8" key="2">
    <citation type="submission" date="2021-12" db="EMBL/GenBank/DDBJ databases">
        <title>Resequencing data analysis of finger millet.</title>
        <authorList>
            <person name="Hatakeyama M."/>
            <person name="Aluri S."/>
            <person name="Balachadran M.T."/>
            <person name="Sivarajan S.R."/>
            <person name="Poveda L."/>
            <person name="Shimizu-Inatsugi R."/>
            <person name="Schlapbach R."/>
            <person name="Sreeman S.M."/>
            <person name="Shimizu K.K."/>
        </authorList>
    </citation>
    <scope>NUCLEOTIDE SEQUENCE</scope>
</reference>
<keyword evidence="3" id="KW-0862">Zinc</keyword>
<evidence type="ECO:0000256" key="4">
    <source>
        <dbReference type="ARBA" id="ARBA00024004"/>
    </source>
</evidence>
<feature type="region of interest" description="Disordered" evidence="6">
    <location>
        <begin position="1"/>
        <end position="43"/>
    </location>
</feature>
<evidence type="ECO:0000313" key="9">
    <source>
        <dbReference type="Proteomes" id="UP001054889"/>
    </source>
</evidence>
<evidence type="ECO:0000313" key="8">
    <source>
        <dbReference type="EMBL" id="GJN05963.1"/>
    </source>
</evidence>
<dbReference type="PANTHER" id="PTHR46632">
    <property type="entry name" value="E3 UBIQUITIN-PROTEIN LIGASE SINA-LIKE 4"/>
    <property type="match status" value="1"/>
</dbReference>
<keyword evidence="9" id="KW-1185">Reference proteome</keyword>
<organism evidence="8 9">
    <name type="scientific">Eleusine coracana subsp. coracana</name>
    <dbReference type="NCBI Taxonomy" id="191504"/>
    <lineage>
        <taxon>Eukaryota</taxon>
        <taxon>Viridiplantae</taxon>
        <taxon>Streptophyta</taxon>
        <taxon>Embryophyta</taxon>
        <taxon>Tracheophyta</taxon>
        <taxon>Spermatophyta</taxon>
        <taxon>Magnoliopsida</taxon>
        <taxon>Liliopsida</taxon>
        <taxon>Poales</taxon>
        <taxon>Poaceae</taxon>
        <taxon>PACMAD clade</taxon>
        <taxon>Chloridoideae</taxon>
        <taxon>Cynodonteae</taxon>
        <taxon>Eleusininae</taxon>
        <taxon>Eleusine</taxon>
    </lineage>
</organism>
<evidence type="ECO:0000256" key="3">
    <source>
        <dbReference type="ARBA" id="ARBA00022833"/>
    </source>
</evidence>
<dbReference type="EMBL" id="BQKI01000012">
    <property type="protein sequence ID" value="GJN05963.1"/>
    <property type="molecule type" value="Genomic_DNA"/>
</dbReference>
<name>A0AAV5D728_ELECO</name>
<feature type="compositionally biased region" description="Basic and acidic residues" evidence="6">
    <location>
        <begin position="28"/>
        <end position="43"/>
    </location>
</feature>
<keyword evidence="1" id="KW-0479">Metal-binding</keyword>
<dbReference type="SUPFAM" id="SSF49599">
    <property type="entry name" value="TRAF domain-like"/>
    <property type="match status" value="1"/>
</dbReference>
<evidence type="ECO:0000256" key="5">
    <source>
        <dbReference type="PROSITE-ProRule" id="PRU00455"/>
    </source>
</evidence>
<gene>
    <name evidence="8" type="primary">ga23642</name>
    <name evidence="8" type="ORF">PR202_ga23642</name>
</gene>
<protein>
    <recommendedName>
        <fullName evidence="7">SIAH-type domain-containing protein</fullName>
    </recommendedName>
</protein>
<evidence type="ECO:0000256" key="1">
    <source>
        <dbReference type="ARBA" id="ARBA00022723"/>
    </source>
</evidence>
<evidence type="ECO:0000259" key="7">
    <source>
        <dbReference type="PROSITE" id="PS51081"/>
    </source>
</evidence>
<dbReference type="Gene3D" id="3.30.40.10">
    <property type="entry name" value="Zinc/RING finger domain, C3HC4 (zinc finger)"/>
    <property type="match status" value="1"/>
</dbReference>
<evidence type="ECO:0000256" key="6">
    <source>
        <dbReference type="SAM" id="MobiDB-lite"/>
    </source>
</evidence>
<dbReference type="AlphaFoldDB" id="A0AAV5D728"/>
<keyword evidence="2 5" id="KW-0863">Zinc-finger</keyword>
<proteinExistence type="predicted"/>
<dbReference type="PROSITE" id="PS51081">
    <property type="entry name" value="ZF_SIAH"/>
    <property type="match status" value="1"/>
</dbReference>
<reference evidence="8" key="1">
    <citation type="journal article" date="2018" name="DNA Res.">
        <title>Multiple hybrid de novo genome assembly of finger millet, an orphan allotetraploid crop.</title>
        <authorList>
            <person name="Hatakeyama M."/>
            <person name="Aluri S."/>
            <person name="Balachadran M.T."/>
            <person name="Sivarajan S.R."/>
            <person name="Patrignani A."/>
            <person name="Gruter S."/>
            <person name="Poveda L."/>
            <person name="Shimizu-Inatsugi R."/>
            <person name="Baeten J."/>
            <person name="Francoijs K.J."/>
            <person name="Nataraja K.N."/>
            <person name="Reddy Y.A.N."/>
            <person name="Phadnis S."/>
            <person name="Ravikumar R.L."/>
            <person name="Schlapbach R."/>
            <person name="Sreeman S.M."/>
            <person name="Shimizu K.K."/>
        </authorList>
    </citation>
    <scope>NUCLEOTIDE SEQUENCE</scope>
</reference>
<dbReference type="InterPro" id="IPR044286">
    <property type="entry name" value="SINL_plant"/>
</dbReference>
<dbReference type="PANTHER" id="PTHR46632:SF16">
    <property type="entry name" value="E3 UBIQUITIN-PROTEIN LIGASE SINA-LIKE 10"/>
    <property type="match status" value="1"/>
</dbReference>
<dbReference type="GO" id="GO:0008270">
    <property type="term" value="F:zinc ion binding"/>
    <property type="evidence" value="ECO:0007669"/>
    <property type="project" value="UniProtKB-KW"/>
</dbReference>